<keyword evidence="8" id="KW-0206">Cytoskeleton</keyword>
<comment type="subcellular location">
    <subcellularLocation>
        <location evidence="2">Cytoplasm</location>
        <location evidence="2">Cytoskeleton</location>
        <location evidence="2">Flagellum axoneme</location>
    </subcellularLocation>
</comment>
<sequence>MKKVYITMQKDLMDKINDLEAQVSEHEADIQNKDELISALDQEIKEECIKKDLQIEQLQRQIDEMSSDFAEMLRQTLSKMQERIELANVQWDNDDDNENMLQKS</sequence>
<evidence type="ECO:0000256" key="4">
    <source>
        <dbReference type="ARBA" id="ARBA00022490"/>
    </source>
</evidence>
<protein>
    <recommendedName>
        <fullName evidence="11">Dynein regulatory complex protein 12</fullName>
    </recommendedName>
</protein>
<evidence type="ECO:0000256" key="10">
    <source>
        <dbReference type="ARBA" id="ARBA00044754"/>
    </source>
</evidence>
<dbReference type="AlphaFoldDB" id="A0A7S3J1E4"/>
<organism evidence="13">
    <name type="scientific">Euplotes harpa</name>
    <dbReference type="NCBI Taxonomy" id="151035"/>
    <lineage>
        <taxon>Eukaryota</taxon>
        <taxon>Sar</taxon>
        <taxon>Alveolata</taxon>
        <taxon>Ciliophora</taxon>
        <taxon>Intramacronucleata</taxon>
        <taxon>Spirotrichea</taxon>
        <taxon>Hypotrichia</taxon>
        <taxon>Euplotida</taxon>
        <taxon>Euplotidae</taxon>
        <taxon>Euplotes</taxon>
    </lineage>
</organism>
<accession>A0A7S3J1E4</accession>
<evidence type="ECO:0000256" key="8">
    <source>
        <dbReference type="ARBA" id="ARBA00023212"/>
    </source>
</evidence>
<proteinExistence type="inferred from homology"/>
<dbReference type="PANTHER" id="PTHR28656:SF1">
    <property type="entry name" value="COILED-COIL DOMAIN-CONTAINING PROTEIN 153"/>
    <property type="match status" value="1"/>
</dbReference>
<comment type="subunit">
    <text evidence="3">Component of the nexin-dynein regulatory complex (N-DRC).</text>
</comment>
<name>A0A7S3J1E4_9SPIT</name>
<dbReference type="Gene3D" id="1.20.5.170">
    <property type="match status" value="1"/>
</dbReference>
<keyword evidence="7" id="KW-0969">Cilium</keyword>
<reference evidence="13" key="1">
    <citation type="submission" date="2021-01" db="EMBL/GenBank/DDBJ databases">
        <authorList>
            <person name="Corre E."/>
            <person name="Pelletier E."/>
            <person name="Niang G."/>
            <person name="Scheremetjew M."/>
            <person name="Finn R."/>
            <person name="Kale V."/>
            <person name="Holt S."/>
            <person name="Cochrane G."/>
            <person name="Meng A."/>
            <person name="Brown T."/>
            <person name="Cohen L."/>
        </authorList>
    </citation>
    <scope>NUCLEOTIDE SEQUENCE</scope>
    <source>
        <strain evidence="13">FSP1.4</strain>
    </source>
</reference>
<dbReference type="PANTHER" id="PTHR28656">
    <property type="entry name" value="COILED-COIL DOMAIN-CONTAINING PROTEIN 153"/>
    <property type="match status" value="1"/>
</dbReference>
<evidence type="ECO:0000256" key="7">
    <source>
        <dbReference type="ARBA" id="ARBA00023069"/>
    </source>
</evidence>
<feature type="coiled-coil region" evidence="12">
    <location>
        <begin position="9"/>
        <end position="90"/>
    </location>
</feature>
<comment type="function">
    <text evidence="1">Component of the nexin-dynein regulatory complex (N-DRC), a key regulator of ciliary/flagellar motility which maintains the alignment and integrity of the distal axoneme and regulates microtubule sliding in motile axonemes.</text>
</comment>
<gene>
    <name evidence="13" type="ORF">EHAR0213_LOCUS901</name>
</gene>
<dbReference type="EMBL" id="HBII01002024">
    <property type="protein sequence ID" value="CAE0341994.1"/>
    <property type="molecule type" value="Transcribed_RNA"/>
</dbReference>
<evidence type="ECO:0000256" key="11">
    <source>
        <dbReference type="ARBA" id="ARBA00044800"/>
    </source>
</evidence>
<evidence type="ECO:0000256" key="6">
    <source>
        <dbReference type="ARBA" id="ARBA00023054"/>
    </source>
</evidence>
<keyword evidence="9" id="KW-0966">Cell projection</keyword>
<comment type="similarity">
    <text evidence="10">Belongs to the DRC12 family.</text>
</comment>
<evidence type="ECO:0000256" key="9">
    <source>
        <dbReference type="ARBA" id="ARBA00023273"/>
    </source>
</evidence>
<keyword evidence="6 12" id="KW-0175">Coiled coil</keyword>
<evidence type="ECO:0000256" key="1">
    <source>
        <dbReference type="ARBA" id="ARBA00003029"/>
    </source>
</evidence>
<evidence type="ECO:0000313" key="13">
    <source>
        <dbReference type="EMBL" id="CAE0341994.1"/>
    </source>
</evidence>
<keyword evidence="4" id="KW-0963">Cytoplasm</keyword>
<evidence type="ECO:0000256" key="5">
    <source>
        <dbReference type="ARBA" id="ARBA00022846"/>
    </source>
</evidence>
<evidence type="ECO:0000256" key="12">
    <source>
        <dbReference type="SAM" id="Coils"/>
    </source>
</evidence>
<dbReference type="InterPro" id="IPR033585">
    <property type="entry name" value="DRC12-like"/>
</dbReference>
<evidence type="ECO:0000256" key="2">
    <source>
        <dbReference type="ARBA" id="ARBA00004611"/>
    </source>
</evidence>
<keyword evidence="5" id="KW-0282">Flagellum</keyword>
<evidence type="ECO:0000256" key="3">
    <source>
        <dbReference type="ARBA" id="ARBA00011248"/>
    </source>
</evidence>